<reference evidence="1 2" key="1">
    <citation type="submission" date="2023-05" db="EMBL/GenBank/DDBJ databases">
        <title>Pseudoalteromonas ardens sp. nov., Pseudoalteromonas obscura sp. nov., and Pseudoalteromonas umbrosa sp. nov., isolated from the coral Montipora capitata.</title>
        <authorList>
            <person name="Thomas E.M."/>
            <person name="Smith E.M."/>
            <person name="Papke E."/>
            <person name="Shlafstein M.D."/>
            <person name="Oline D.K."/>
            <person name="Videau P."/>
            <person name="Saw J.H."/>
            <person name="Strangman W.K."/>
            <person name="Ushijima B."/>
        </authorList>
    </citation>
    <scope>NUCLEOTIDE SEQUENCE [LARGE SCALE GENOMIC DNA]</scope>
    <source>
        <strain evidence="1 2">P94</strain>
    </source>
</reference>
<dbReference type="EMBL" id="JASJUT010000003">
    <property type="protein sequence ID" value="MDK2595195.1"/>
    <property type="molecule type" value="Genomic_DNA"/>
</dbReference>
<organism evidence="1 2">
    <name type="scientific">Pseudoalteromonas obscura</name>
    <dbReference type="NCBI Taxonomy" id="3048491"/>
    <lineage>
        <taxon>Bacteria</taxon>
        <taxon>Pseudomonadati</taxon>
        <taxon>Pseudomonadota</taxon>
        <taxon>Gammaproteobacteria</taxon>
        <taxon>Alteromonadales</taxon>
        <taxon>Pseudoalteromonadaceae</taxon>
        <taxon>Pseudoalteromonas</taxon>
    </lineage>
</organism>
<proteinExistence type="predicted"/>
<keyword evidence="2" id="KW-1185">Reference proteome</keyword>
<evidence type="ECO:0000313" key="1">
    <source>
        <dbReference type="EMBL" id="MDK2595195.1"/>
    </source>
</evidence>
<protein>
    <submittedName>
        <fullName evidence="1">Uncharacterized protein</fullName>
    </submittedName>
</protein>
<gene>
    <name evidence="1" type="ORF">QNM18_09095</name>
</gene>
<dbReference type="Proteomes" id="UP001231915">
    <property type="component" value="Unassembled WGS sequence"/>
</dbReference>
<comment type="caution">
    <text evidence="1">The sequence shown here is derived from an EMBL/GenBank/DDBJ whole genome shotgun (WGS) entry which is preliminary data.</text>
</comment>
<accession>A0ABT7EJG2</accession>
<evidence type="ECO:0000313" key="2">
    <source>
        <dbReference type="Proteomes" id="UP001231915"/>
    </source>
</evidence>
<dbReference type="RefSeq" id="WP_211010197.1">
    <property type="nucleotide sequence ID" value="NZ_JASJUT010000003.1"/>
</dbReference>
<sequence>MKYILLVLVILVFTLNIFDINPFVAKSGELAYSVKAPSAATKVVSGIGYIDFMGKAVPTLYCLQLENELIDLLDRKPVHYSEKWQRNYNFTSAKFEKCAESLAGK</sequence>
<name>A0ABT7EJG2_9GAMM</name>